<evidence type="ECO:0000256" key="5">
    <source>
        <dbReference type="ARBA" id="ARBA00022786"/>
    </source>
</evidence>
<name>A0ABM0LXQ6_SACKO</name>
<feature type="compositionally biased region" description="Polar residues" evidence="7">
    <location>
        <begin position="109"/>
        <end position="122"/>
    </location>
</feature>
<dbReference type="InterPro" id="IPR039805">
    <property type="entry name" value="CUE_CUED2"/>
</dbReference>
<accession>A0ABM0LXQ6</accession>
<keyword evidence="8" id="KW-1185">Reference proteome</keyword>
<dbReference type="CDD" id="cd14367">
    <property type="entry name" value="CUE_CUED2"/>
    <property type="match status" value="1"/>
</dbReference>
<keyword evidence="4" id="KW-0963">Cytoplasm</keyword>
<dbReference type="GeneID" id="102803038"/>
<comment type="subcellular location">
    <subcellularLocation>
        <location evidence="2">Cytoplasm</location>
    </subcellularLocation>
    <subcellularLocation>
        <location evidence="1">Nucleus</location>
    </subcellularLocation>
</comment>
<evidence type="ECO:0000313" key="9">
    <source>
        <dbReference type="RefSeq" id="XP_006812547.1"/>
    </source>
</evidence>
<evidence type="ECO:0000256" key="6">
    <source>
        <dbReference type="ARBA" id="ARBA00023242"/>
    </source>
</evidence>
<feature type="region of interest" description="Disordered" evidence="7">
    <location>
        <begin position="85"/>
        <end position="122"/>
    </location>
</feature>
<dbReference type="RefSeq" id="XP_006812547.1">
    <property type="nucleotide sequence ID" value="XM_006812484.1"/>
</dbReference>
<dbReference type="Proteomes" id="UP000694865">
    <property type="component" value="Unplaced"/>
</dbReference>
<comment type="similarity">
    <text evidence="3">Belongs to the CUEDC2 family.</text>
</comment>
<evidence type="ECO:0000256" key="7">
    <source>
        <dbReference type="SAM" id="MobiDB-lite"/>
    </source>
</evidence>
<organism evidence="8 9">
    <name type="scientific">Saccoglossus kowalevskii</name>
    <name type="common">Acorn worm</name>
    <dbReference type="NCBI Taxonomy" id="10224"/>
    <lineage>
        <taxon>Eukaryota</taxon>
        <taxon>Metazoa</taxon>
        <taxon>Hemichordata</taxon>
        <taxon>Enteropneusta</taxon>
        <taxon>Harrimaniidae</taxon>
        <taxon>Saccoglossus</taxon>
    </lineage>
</organism>
<dbReference type="PANTHER" id="PTHR12493">
    <property type="entry name" value="CUE DOMAIN CONTAINING 2"/>
    <property type="match status" value="1"/>
</dbReference>
<evidence type="ECO:0000313" key="8">
    <source>
        <dbReference type="Proteomes" id="UP000694865"/>
    </source>
</evidence>
<proteinExistence type="inferred from homology"/>
<protein>
    <submittedName>
        <fullName evidence="9">CUE domain-containing protein 2-like</fullName>
    </submittedName>
</protein>
<keyword evidence="6" id="KW-0539">Nucleus</keyword>
<sequence length="297" mass="33897">MDKEEIVRNALSEFLQSNSGATSISTIDDIVLSYLVSVLEDLDTEDEFDVDEFTEMMEAYIPGFADINSAQICEWMFELAEKLSGHNEKENTPPSTEAQRFNHKEIPDASTSTECSGTLQEQNTSLENTADCESTLHTKSFTCIQVPDTPDDAIRILLEMFPACTTIEAQHCLSVTHGNTDDAAQLILHRQEAGDDDDTITMTRQEHQPGRKCQQVEKDDKQVKDSILKYAYIGCDEDDREHNPAQPKWEGKKMVRYRDNQVVSTKGERFHDVKKNDTDEMKKTYINLKPARQYRFH</sequence>
<evidence type="ECO:0000256" key="1">
    <source>
        <dbReference type="ARBA" id="ARBA00004123"/>
    </source>
</evidence>
<keyword evidence="5" id="KW-0833">Ubl conjugation pathway</keyword>
<dbReference type="PANTHER" id="PTHR12493:SF0">
    <property type="entry name" value="CUE DOMAIN-CONTAINING PROTEIN 2"/>
    <property type="match status" value="1"/>
</dbReference>
<reference evidence="9" key="1">
    <citation type="submission" date="2025-08" db="UniProtKB">
        <authorList>
            <consortium name="RefSeq"/>
        </authorList>
    </citation>
    <scope>IDENTIFICATION</scope>
    <source>
        <tissue evidence="9">Testes</tissue>
    </source>
</reference>
<gene>
    <name evidence="9" type="primary">LOC102803038</name>
</gene>
<evidence type="ECO:0000256" key="2">
    <source>
        <dbReference type="ARBA" id="ARBA00004496"/>
    </source>
</evidence>
<evidence type="ECO:0000256" key="3">
    <source>
        <dbReference type="ARBA" id="ARBA00006106"/>
    </source>
</evidence>
<evidence type="ECO:0000256" key="4">
    <source>
        <dbReference type="ARBA" id="ARBA00022490"/>
    </source>
</evidence>